<dbReference type="RefSeq" id="WP_029632329.1">
    <property type="nucleotide sequence ID" value="NZ_JACJTA010000003.1"/>
</dbReference>
<feature type="chain" id="PRO_5045636182" description="PLAT domain-containing protein" evidence="1">
    <location>
        <begin position="32"/>
        <end position="165"/>
    </location>
</feature>
<name>A0ABR8GJ24_9CYAN</name>
<evidence type="ECO:0000313" key="3">
    <source>
        <dbReference type="Proteomes" id="UP000660380"/>
    </source>
</evidence>
<organism evidence="2 3">
    <name type="scientific">Scytonema hofmannii FACHB-248</name>
    <dbReference type="NCBI Taxonomy" id="1842502"/>
    <lineage>
        <taxon>Bacteria</taxon>
        <taxon>Bacillati</taxon>
        <taxon>Cyanobacteriota</taxon>
        <taxon>Cyanophyceae</taxon>
        <taxon>Nostocales</taxon>
        <taxon>Scytonemataceae</taxon>
        <taxon>Scytonema</taxon>
    </lineage>
</organism>
<gene>
    <name evidence="2" type="ORF">H6G81_02210</name>
</gene>
<keyword evidence="3" id="KW-1185">Reference proteome</keyword>
<evidence type="ECO:0008006" key="4">
    <source>
        <dbReference type="Google" id="ProtNLM"/>
    </source>
</evidence>
<sequence>MIRPIYALSHLSVVAMSIATIGILSAAAAHADTKVVVRMTTGSDDLRGGNNAFISLNLVSGGSTAEQPLGGGFGQNSVVQRNITFNETVSLNQIRSITIRHDGSPRSGHPFDGYDNWDLQRILVSFANRSFRPTGNIYNSVNDPARRRFVQRFTGETRQIVLPRQ</sequence>
<protein>
    <recommendedName>
        <fullName evidence="4">PLAT domain-containing protein</fullName>
    </recommendedName>
</protein>
<evidence type="ECO:0000256" key="1">
    <source>
        <dbReference type="SAM" id="SignalP"/>
    </source>
</evidence>
<evidence type="ECO:0000313" key="2">
    <source>
        <dbReference type="EMBL" id="MBD2603372.1"/>
    </source>
</evidence>
<dbReference type="Proteomes" id="UP000660380">
    <property type="component" value="Unassembled WGS sequence"/>
</dbReference>
<comment type="caution">
    <text evidence="2">The sequence shown here is derived from an EMBL/GenBank/DDBJ whole genome shotgun (WGS) entry which is preliminary data.</text>
</comment>
<dbReference type="EMBL" id="JACJTA010000003">
    <property type="protein sequence ID" value="MBD2603372.1"/>
    <property type="molecule type" value="Genomic_DNA"/>
</dbReference>
<reference evidence="2 3" key="1">
    <citation type="journal article" date="2020" name="ISME J.">
        <title>Comparative genomics reveals insights into cyanobacterial evolution and habitat adaptation.</title>
        <authorList>
            <person name="Chen M.Y."/>
            <person name="Teng W.K."/>
            <person name="Zhao L."/>
            <person name="Hu C.X."/>
            <person name="Zhou Y.K."/>
            <person name="Han B.P."/>
            <person name="Song L.R."/>
            <person name="Shu W.S."/>
        </authorList>
    </citation>
    <scope>NUCLEOTIDE SEQUENCE [LARGE SCALE GENOMIC DNA]</scope>
    <source>
        <strain evidence="2 3">FACHB-248</strain>
    </source>
</reference>
<accession>A0ABR8GJ24</accession>
<keyword evidence="1" id="KW-0732">Signal</keyword>
<feature type="signal peptide" evidence="1">
    <location>
        <begin position="1"/>
        <end position="31"/>
    </location>
</feature>
<proteinExistence type="predicted"/>